<keyword evidence="3" id="KW-1185">Reference proteome</keyword>
<dbReference type="InterPro" id="IPR034660">
    <property type="entry name" value="DinB/YfiT-like"/>
</dbReference>
<accession>J0NRR7</accession>
<feature type="compositionally biased region" description="Polar residues" evidence="1">
    <location>
        <begin position="1"/>
        <end position="20"/>
    </location>
</feature>
<sequence length="192" mass="20954">MSESSGRPTDTPTSSTNATPWPTLLTASLDRSRERFDRALDGVTVEQANTQPAPTTAPRIDSLTWLAWHTAREIDLQVSALAGTDALWTSAGFSKRFALPLPDDTEDWRHAPEQAALVRVSDLAVLTDYLDAAYALIRDYLTGLDPASLDEVIDHSWQPPVTRASRLASIIDDAAQHSGQAVYSRRLLGLEG</sequence>
<dbReference type="Proteomes" id="UP000002941">
    <property type="component" value="Unassembled WGS sequence"/>
</dbReference>
<dbReference type="InterPro" id="IPR007061">
    <property type="entry name" value="MST-like"/>
</dbReference>
<evidence type="ECO:0000313" key="3">
    <source>
        <dbReference type="Proteomes" id="UP000002941"/>
    </source>
</evidence>
<protein>
    <submittedName>
        <fullName evidence="2">PF04978 family protein</fullName>
    </submittedName>
</protein>
<dbReference type="SUPFAM" id="SSF109854">
    <property type="entry name" value="DinB/YfiT-like putative metalloenzymes"/>
    <property type="match status" value="1"/>
</dbReference>
<reference evidence="2 3" key="1">
    <citation type="submission" date="2012-05" db="EMBL/GenBank/DDBJ databases">
        <authorList>
            <person name="Harkins D.M."/>
            <person name="Madupu R."/>
            <person name="Durkin A.S."/>
            <person name="Torralba M."/>
            <person name="Methe B."/>
            <person name="Sutton G.G."/>
            <person name="Nelson K.E."/>
        </authorList>
    </citation>
    <scope>NUCLEOTIDE SEQUENCE [LARGE SCALE GENOMIC DNA]</scope>
    <source>
        <strain evidence="2 3">F0489</strain>
    </source>
</reference>
<dbReference type="PATRIC" id="fig|1125718.3.peg.177"/>
<gene>
    <name evidence="2" type="ORF">HMPREF1318_0771</name>
</gene>
<dbReference type="Pfam" id="PF04978">
    <property type="entry name" value="MST"/>
    <property type="match status" value="1"/>
</dbReference>
<dbReference type="eggNOG" id="COG2318">
    <property type="taxonomic scope" value="Bacteria"/>
</dbReference>
<dbReference type="Gene3D" id="1.20.120.450">
    <property type="entry name" value="dinb family like domain"/>
    <property type="match status" value="1"/>
</dbReference>
<dbReference type="EMBL" id="AKFT01000009">
    <property type="protein sequence ID" value="EJF47527.1"/>
    <property type="molecule type" value="Genomic_DNA"/>
</dbReference>
<evidence type="ECO:0000256" key="1">
    <source>
        <dbReference type="SAM" id="MobiDB-lite"/>
    </source>
</evidence>
<feature type="region of interest" description="Disordered" evidence="1">
    <location>
        <begin position="1"/>
        <end position="24"/>
    </location>
</feature>
<name>J0NRR7_9ACTO</name>
<dbReference type="OrthoDB" id="2363925at2"/>
<dbReference type="RefSeq" id="WP_008729548.1">
    <property type="nucleotide sequence ID" value="NZ_AKFT01000009.1"/>
</dbReference>
<comment type="caution">
    <text evidence="2">The sequence shown here is derived from an EMBL/GenBank/DDBJ whole genome shotgun (WGS) entry which is preliminary data.</text>
</comment>
<evidence type="ECO:0000313" key="2">
    <source>
        <dbReference type="EMBL" id="EJF47527.1"/>
    </source>
</evidence>
<proteinExistence type="predicted"/>
<dbReference type="AlphaFoldDB" id="J0NRR7"/>
<organism evidence="2 3">
    <name type="scientific">Actinomyces massiliensis F0489</name>
    <dbReference type="NCBI Taxonomy" id="1125718"/>
    <lineage>
        <taxon>Bacteria</taxon>
        <taxon>Bacillati</taxon>
        <taxon>Actinomycetota</taxon>
        <taxon>Actinomycetes</taxon>
        <taxon>Actinomycetales</taxon>
        <taxon>Actinomycetaceae</taxon>
        <taxon>Actinomyces</taxon>
    </lineage>
</organism>